<keyword evidence="3" id="KW-1185">Reference proteome</keyword>
<protein>
    <submittedName>
        <fullName evidence="2">DegV family protein</fullName>
    </submittedName>
</protein>
<dbReference type="AlphaFoldDB" id="A0A9X3WMT7"/>
<dbReference type="InterPro" id="IPR043168">
    <property type="entry name" value="DegV_C"/>
</dbReference>
<keyword evidence="1" id="KW-0446">Lipid-binding</keyword>
<dbReference type="GO" id="GO:0008289">
    <property type="term" value="F:lipid binding"/>
    <property type="evidence" value="ECO:0007669"/>
    <property type="project" value="UniProtKB-KW"/>
</dbReference>
<proteinExistence type="predicted"/>
<dbReference type="NCBIfam" id="TIGR00762">
    <property type="entry name" value="DegV"/>
    <property type="match status" value="1"/>
</dbReference>
<sequence length="281" mass="31643">MMKVAWITDSTCGLSAEYIQKHNIHVLPMVVIIDNKAYREDVDISKEGIYELLENYGEGAKTSQPAYGEFVSLYEKLKEEKYDCAIAIHASSELTGTYQSSVSAAQEVDFPVEVIDSRIGDYCLGKMIENGIDLQSKGSSFEEISSVLKTYPNSTEMYLLPKSLDQLKRSGRVSTTQTVFANLLHINLILKFDNGKVVVDDKVRIKKRAHKKIFQVLEEAIATYQLKEICISHAGVKEQALNWKEELERVHKELKIRVQSLVPVAGVHTGHGTLCVSWMKK</sequence>
<dbReference type="PANTHER" id="PTHR33434">
    <property type="entry name" value="DEGV DOMAIN-CONTAINING PROTEIN DR_1986-RELATED"/>
    <property type="match status" value="1"/>
</dbReference>
<dbReference type="InterPro" id="IPR050270">
    <property type="entry name" value="DegV_domain_contain"/>
</dbReference>
<gene>
    <name evidence="2" type="ORF">NC661_07410</name>
</gene>
<name>A0A9X3WMT7_9BACI</name>
<evidence type="ECO:0000256" key="1">
    <source>
        <dbReference type="ARBA" id="ARBA00023121"/>
    </source>
</evidence>
<evidence type="ECO:0000313" key="3">
    <source>
        <dbReference type="Proteomes" id="UP001145072"/>
    </source>
</evidence>
<dbReference type="Gene3D" id="3.40.50.10170">
    <property type="match status" value="1"/>
</dbReference>
<dbReference type="PANTHER" id="PTHR33434:SF2">
    <property type="entry name" value="FATTY ACID-BINDING PROTEIN TM_1468"/>
    <property type="match status" value="1"/>
</dbReference>
<dbReference type="SUPFAM" id="SSF82549">
    <property type="entry name" value="DAK1/DegV-like"/>
    <property type="match status" value="1"/>
</dbReference>
<dbReference type="PROSITE" id="PS51482">
    <property type="entry name" value="DEGV"/>
    <property type="match status" value="1"/>
</dbReference>
<organism evidence="2 3">
    <name type="scientific">Aquibacillus koreensis</name>
    <dbReference type="NCBI Taxonomy" id="279446"/>
    <lineage>
        <taxon>Bacteria</taxon>
        <taxon>Bacillati</taxon>
        <taxon>Bacillota</taxon>
        <taxon>Bacilli</taxon>
        <taxon>Bacillales</taxon>
        <taxon>Bacillaceae</taxon>
        <taxon>Aquibacillus</taxon>
    </lineage>
</organism>
<comment type="caution">
    <text evidence="2">The sequence shown here is derived from an EMBL/GenBank/DDBJ whole genome shotgun (WGS) entry which is preliminary data.</text>
</comment>
<accession>A0A9X3WMT7</accession>
<reference evidence="2" key="1">
    <citation type="submission" date="2022-06" db="EMBL/GenBank/DDBJ databases">
        <title>Aquibacillus sp. a new bacterium isolated from soil saline samples.</title>
        <authorList>
            <person name="Galisteo C."/>
            <person name="De La Haba R."/>
            <person name="Sanchez-Porro C."/>
            <person name="Ventosa A."/>
        </authorList>
    </citation>
    <scope>NUCLEOTIDE SEQUENCE</scope>
    <source>
        <strain evidence="2">JCM 12387</strain>
    </source>
</reference>
<dbReference type="Pfam" id="PF02645">
    <property type="entry name" value="DegV"/>
    <property type="match status" value="1"/>
</dbReference>
<evidence type="ECO:0000313" key="2">
    <source>
        <dbReference type="EMBL" id="MDC3420196.1"/>
    </source>
</evidence>
<dbReference type="Proteomes" id="UP001145072">
    <property type="component" value="Unassembled WGS sequence"/>
</dbReference>
<dbReference type="InterPro" id="IPR003797">
    <property type="entry name" value="DegV"/>
</dbReference>
<dbReference type="Gene3D" id="3.30.1180.10">
    <property type="match status" value="1"/>
</dbReference>
<dbReference type="EMBL" id="JAMQJZ010000004">
    <property type="protein sequence ID" value="MDC3420196.1"/>
    <property type="molecule type" value="Genomic_DNA"/>
</dbReference>